<dbReference type="PANTHER" id="PTHR22762:SF120">
    <property type="entry name" value="HETEROGLYCAN GLUCOSIDASE 1"/>
    <property type="match status" value="1"/>
</dbReference>
<dbReference type="SUPFAM" id="SSF51445">
    <property type="entry name" value="(Trans)glycosidases"/>
    <property type="match status" value="1"/>
</dbReference>
<feature type="domain" description="Glycosyl hydrolase family 31 C-terminal" evidence="4">
    <location>
        <begin position="377"/>
        <end position="487"/>
    </location>
</feature>
<feature type="domain" description="Glycoside hydrolase family 31 TIM barrel" evidence="3">
    <location>
        <begin position="4"/>
        <end position="368"/>
    </location>
</feature>
<dbReference type="EMBL" id="CP046973">
    <property type="protein sequence ID" value="QGZ91506.1"/>
    <property type="molecule type" value="Genomic_DNA"/>
</dbReference>
<evidence type="ECO:0000256" key="2">
    <source>
        <dbReference type="RuleBase" id="RU361185"/>
    </source>
</evidence>
<keyword evidence="2" id="KW-0326">Glycosidase</keyword>
<dbReference type="PANTHER" id="PTHR22762">
    <property type="entry name" value="ALPHA-GLUCOSIDASE"/>
    <property type="match status" value="1"/>
</dbReference>
<name>A0A857D7U3_MICAE</name>
<dbReference type="InterPro" id="IPR017853">
    <property type="entry name" value="GH"/>
</dbReference>
<dbReference type="GO" id="GO:0004553">
    <property type="term" value="F:hydrolase activity, hydrolyzing O-glycosyl compounds"/>
    <property type="evidence" value="ECO:0007669"/>
    <property type="project" value="InterPro"/>
</dbReference>
<evidence type="ECO:0000259" key="3">
    <source>
        <dbReference type="Pfam" id="PF01055"/>
    </source>
</evidence>
<evidence type="ECO:0000259" key="4">
    <source>
        <dbReference type="Pfam" id="PF21365"/>
    </source>
</evidence>
<dbReference type="GO" id="GO:0005975">
    <property type="term" value="P:carbohydrate metabolic process"/>
    <property type="evidence" value="ECO:0007669"/>
    <property type="project" value="InterPro"/>
</dbReference>
<protein>
    <recommendedName>
        <fullName evidence="7">Alpha-glucosidase</fullName>
    </recommendedName>
</protein>
<dbReference type="Gene3D" id="2.60.40.1180">
    <property type="entry name" value="Golgi alpha-mannosidase II"/>
    <property type="match status" value="2"/>
</dbReference>
<proteinExistence type="inferred from homology"/>
<dbReference type="SUPFAM" id="SSF51011">
    <property type="entry name" value="Glycosyl hydrolase domain"/>
    <property type="match status" value="1"/>
</dbReference>
<dbReference type="Pfam" id="PF21365">
    <property type="entry name" value="Glyco_hydro_31_3rd"/>
    <property type="match status" value="1"/>
</dbReference>
<gene>
    <name evidence="5" type="ORF">GQR42_20315</name>
</gene>
<dbReference type="Pfam" id="PF01055">
    <property type="entry name" value="Glyco_hydro_31_2nd"/>
    <property type="match status" value="1"/>
</dbReference>
<dbReference type="RefSeq" id="WP_158201355.1">
    <property type="nucleotide sequence ID" value="NZ_CP046973.1"/>
</dbReference>
<comment type="similarity">
    <text evidence="1 2">Belongs to the glycosyl hydrolase 31 family.</text>
</comment>
<dbReference type="Gene3D" id="3.20.20.80">
    <property type="entry name" value="Glycosidases"/>
    <property type="match status" value="2"/>
</dbReference>
<sequence>MRCSHVDIQHNYQTFTIDTKKFPDPLSMFDNLREQGVKCSTNITPVISNKDSNYQTYKEGLSNSYFVLDKRYDPDNPDSRSYQCYGGGNEYRPNDPDKIQGFNSGQPYIGEVYYGNDAYGNELGTPGHYPDFGRSEVRKWWGTQYQYLFDMGLEMVWQDMTTPAIRETRGDMKGFPFQLYVTSDFISGVTPQLTPAIKVWNFYAYNLHKATYHGLNYLPGRDNKRNFIIGRGSFTGSHRFSGLWTGDNASDWDFLRMNISQVLSLGMCGLAICGQDIGGFETSYIDNGEWASPELLIRWTVAGAFLPWFRNHYVRKGRKAFQEPFMYVEYFNERGLPIPQPQDLYKMVLPICKHYIELRYRLMQLFYDCLFENTLDGMPICRPMFLNDPQDQSLYNDQEYFLDNQFFVGKDLLISPVTKPQAETNGGKWDVYLPQGSNWYCFMNNQLPLASLVEGGTTIRDFDANLNLEGNHINFIVPIYVRSGAIIPMIELEEYVGELNKKGQPNPITLNIYPGQSGEYTMYLDDGVSRSSGVAKPENEGGYPRAKSEYRETKITHKYIDAAQKTRELKIERVHDNYRPEYETFFFVAILHDPSETQGSSGSLNKVILNNQEIQKLGNGDDNALNGASLNAWYYNPTININFIKVFDNLPSVTITLEYA</sequence>
<dbReference type="InterPro" id="IPR048395">
    <property type="entry name" value="Glyco_hydro_31_C"/>
</dbReference>
<evidence type="ECO:0000313" key="6">
    <source>
        <dbReference type="Proteomes" id="UP000438345"/>
    </source>
</evidence>
<evidence type="ECO:0000256" key="1">
    <source>
        <dbReference type="ARBA" id="ARBA00007806"/>
    </source>
</evidence>
<evidence type="ECO:0000313" key="5">
    <source>
        <dbReference type="EMBL" id="QGZ91506.1"/>
    </source>
</evidence>
<dbReference type="AlphaFoldDB" id="A0A857D7U3"/>
<evidence type="ECO:0008006" key="7">
    <source>
        <dbReference type="Google" id="ProtNLM"/>
    </source>
</evidence>
<dbReference type="InterPro" id="IPR013780">
    <property type="entry name" value="Glyco_hydro_b"/>
</dbReference>
<dbReference type="Proteomes" id="UP000438345">
    <property type="component" value="Chromosome"/>
</dbReference>
<reference evidence="5 6" key="1">
    <citation type="submission" date="2019-12" db="EMBL/GenBank/DDBJ databases">
        <title>Complete genome sequence of Microcystis aeruginosa strain FD4.</title>
        <authorList>
            <person name="Urakawa H."/>
        </authorList>
    </citation>
    <scope>NUCLEOTIDE SEQUENCE [LARGE SCALE GENOMIC DNA]</scope>
    <source>
        <strain evidence="5 6">FD4</strain>
    </source>
</reference>
<organism evidence="5 6">
    <name type="scientific">Microcystis aeruginosa FD4</name>
    <dbReference type="NCBI Taxonomy" id="2686288"/>
    <lineage>
        <taxon>Bacteria</taxon>
        <taxon>Bacillati</taxon>
        <taxon>Cyanobacteriota</taxon>
        <taxon>Cyanophyceae</taxon>
        <taxon>Oscillatoriophycideae</taxon>
        <taxon>Chroococcales</taxon>
        <taxon>Microcystaceae</taxon>
        <taxon>Microcystis</taxon>
    </lineage>
</organism>
<accession>A0A857D7U3</accession>
<dbReference type="InterPro" id="IPR000322">
    <property type="entry name" value="Glyco_hydro_31_TIM"/>
</dbReference>
<keyword evidence="2" id="KW-0378">Hydrolase</keyword>